<dbReference type="Pfam" id="PF06527">
    <property type="entry name" value="TniQ"/>
    <property type="match status" value="1"/>
</dbReference>
<reference evidence="2 3" key="1">
    <citation type="submission" date="2024-09" db="EMBL/GenBank/DDBJ databases">
        <authorList>
            <person name="Sun Q."/>
            <person name="Mori K."/>
        </authorList>
    </citation>
    <scope>NUCLEOTIDE SEQUENCE [LARGE SCALE GENOMIC DNA]</scope>
    <source>
        <strain evidence="2 3">JCM 13503</strain>
    </source>
</reference>
<keyword evidence="3" id="KW-1185">Reference proteome</keyword>
<sequence>MVGESFPSLILRYAASLGISVLQFLRITGFTPLQVGAPRSSLDFFFQNIPKLEYFSALTRLEVTQLTPLFFDKWFGVVLNPPNPNLDIIVRFRALMMQEWIYPGSSHVCPECVAQDGGAWQLHWKLPWSFACRRHAVMLLDYCPTCHLRFGRFVTSRSGNFNGDSPPDPLICGNLNEAHLHSLREPQDRRCPQLLADLPVQRISAFPEILSAQQQIDMALAGTPQFIAGRQVSAGEYFQALKTVVALLRYAWMDSEVAGHTGFLQDSVSDMISRRDTQLRANLESGGIKTKDLEARSRAPQNANLMAALTIQAQAMLAPKSFTELSDHLSPLFEQAHRRSSSMMQYVKGSDYVTQAFLNWRAAGIKPGKMNLKTQVIGIEGHPYNFTSDHIPQVFWVSEYKELFHELLEPFISSNRDFISGRRFCSLTLVRLSHNCTWREAGRKLGLPSSADAYASDVIASLSSAGRIGEFESRLHCMAERLGKRPIKTDFGQARVLLADFKQIPLDDWQLIRQQAGLDRRRLPDSRSKPAALWVWTESTLGDYLFSPNANQRNRLYELTNYHKFVRMILPELTDYLEPYRQRLLETTNDTSTP</sequence>
<dbReference type="EMBL" id="JBHLYR010000032">
    <property type="protein sequence ID" value="MFB9992527.1"/>
    <property type="molecule type" value="Genomic_DNA"/>
</dbReference>
<name>A0ABV6AZT6_9DEIO</name>
<evidence type="ECO:0000313" key="3">
    <source>
        <dbReference type="Proteomes" id="UP001589733"/>
    </source>
</evidence>
<dbReference type="Proteomes" id="UP001589733">
    <property type="component" value="Unassembled WGS sequence"/>
</dbReference>
<dbReference type="InterPro" id="IPR009492">
    <property type="entry name" value="TniQ"/>
</dbReference>
<evidence type="ECO:0000313" key="2">
    <source>
        <dbReference type="EMBL" id="MFB9992527.1"/>
    </source>
</evidence>
<dbReference type="RefSeq" id="WP_380009606.1">
    <property type="nucleotide sequence ID" value="NZ_JBHLYR010000032.1"/>
</dbReference>
<comment type="caution">
    <text evidence="2">The sequence shown here is derived from an EMBL/GenBank/DDBJ whole genome shotgun (WGS) entry which is preliminary data.</text>
</comment>
<protein>
    <submittedName>
        <fullName evidence="2">TniQ family protein</fullName>
    </submittedName>
</protein>
<accession>A0ABV6AZT6</accession>
<gene>
    <name evidence="2" type="ORF">ACFFLM_11170</name>
</gene>
<feature type="domain" description="TniQ" evidence="1">
    <location>
        <begin position="3"/>
        <end position="139"/>
    </location>
</feature>
<organism evidence="2 3">
    <name type="scientific">Deinococcus oregonensis</name>
    <dbReference type="NCBI Taxonomy" id="1805970"/>
    <lineage>
        <taxon>Bacteria</taxon>
        <taxon>Thermotogati</taxon>
        <taxon>Deinococcota</taxon>
        <taxon>Deinococci</taxon>
        <taxon>Deinococcales</taxon>
        <taxon>Deinococcaceae</taxon>
        <taxon>Deinococcus</taxon>
    </lineage>
</organism>
<evidence type="ECO:0000259" key="1">
    <source>
        <dbReference type="Pfam" id="PF06527"/>
    </source>
</evidence>
<proteinExistence type="predicted"/>